<reference evidence="4" key="1">
    <citation type="submission" date="2022-09" db="EMBL/GenBank/DDBJ databases">
        <authorList>
            <person name="Vucak M."/>
            <person name="Davison A.J."/>
        </authorList>
    </citation>
    <scope>NUCLEOTIDE SEQUENCE</scope>
    <source>
        <strain evidence="3">Mnat29</strain>
        <strain evidence="4">Mnat36</strain>
    </source>
</reference>
<gene>
    <name evidence="4" type="primary">m42</name>
</gene>
<name>A0A9Y1IL79_9BETA</name>
<feature type="compositionally biased region" description="Polar residues" evidence="1">
    <location>
        <begin position="48"/>
        <end position="60"/>
    </location>
</feature>
<keyword evidence="2" id="KW-1133">Transmembrane helix</keyword>
<protein>
    <submittedName>
        <fullName evidence="4">Protein m42</fullName>
    </submittedName>
</protein>
<evidence type="ECO:0000256" key="1">
    <source>
        <dbReference type="SAM" id="MobiDB-lite"/>
    </source>
</evidence>
<dbReference type="EMBL" id="OP429121">
    <property type="protein sequence ID" value="WEG68772.1"/>
    <property type="molecule type" value="Genomic_DNA"/>
</dbReference>
<sequence length="122" mass="13114">MNANSSASDRASESVGRYSDSSLPTYQEAVGLSESRVEINLSSPPTYDTLFSSMSHESTCGGSGDREDPNDEPSSGDVGTRDMLATLDREFKWTALSVGLLVAVLVVLVLIIIIVAFPRERL</sequence>
<evidence type="ECO:0000313" key="4">
    <source>
        <dbReference type="EMBL" id="WEG68908.1"/>
    </source>
</evidence>
<reference evidence="4" key="2">
    <citation type="submission" date="2023-06" db="EMBL/GenBank/DDBJ databases">
        <title>Isolation and genome sequencing of cytomegaloviruses from Natal multimammate mice (Mastomys natalensis).</title>
        <authorList>
            <person name="Jarvis M.A."/>
            <person name="Davison A.J."/>
        </authorList>
    </citation>
    <scope>NUCLEOTIDE SEQUENCE</scope>
    <source>
        <strain evidence="3">Mnat29</strain>
        <strain evidence="4">Mnat36</strain>
    </source>
</reference>
<feature type="region of interest" description="Disordered" evidence="1">
    <location>
        <begin position="48"/>
        <end position="80"/>
    </location>
</feature>
<proteinExistence type="predicted"/>
<evidence type="ECO:0000313" key="3">
    <source>
        <dbReference type="EMBL" id="WEG68772.1"/>
    </source>
</evidence>
<feature type="transmembrane region" description="Helical" evidence="2">
    <location>
        <begin position="93"/>
        <end position="117"/>
    </location>
</feature>
<feature type="region of interest" description="Disordered" evidence="1">
    <location>
        <begin position="1"/>
        <end position="23"/>
    </location>
</feature>
<organism evidence="4">
    <name type="scientific">Mastomys natalensis cytomegalovirus 1</name>
    <dbReference type="NCBI Taxonomy" id="2973541"/>
    <lineage>
        <taxon>Viruses</taxon>
        <taxon>Duplodnaviria</taxon>
        <taxon>Heunggongvirae</taxon>
        <taxon>Peploviricota</taxon>
        <taxon>Herviviricetes</taxon>
        <taxon>Herpesvirales</taxon>
        <taxon>Orthoherpesviridae</taxon>
        <taxon>Betaherpesvirinae</taxon>
        <taxon>Muromegalovirus</taxon>
    </lineage>
</organism>
<dbReference type="EMBL" id="OP429122">
    <property type="protein sequence ID" value="WEG68908.1"/>
    <property type="molecule type" value="Genomic_DNA"/>
</dbReference>
<dbReference type="EMBL" id="OP429138">
    <property type="protein sequence ID" value="WEG71136.1"/>
    <property type="molecule type" value="Genomic_DNA"/>
</dbReference>
<accession>A0A9Y1IL79</accession>
<evidence type="ECO:0000256" key="2">
    <source>
        <dbReference type="SAM" id="Phobius"/>
    </source>
</evidence>
<keyword evidence="2" id="KW-0472">Membrane</keyword>
<keyword evidence="2" id="KW-0812">Transmembrane</keyword>